<feature type="transmembrane region" description="Helical" evidence="1">
    <location>
        <begin position="30"/>
        <end position="49"/>
    </location>
</feature>
<dbReference type="AlphaFoldDB" id="A0A9D1P546"/>
<reference evidence="3" key="2">
    <citation type="journal article" date="2021" name="PeerJ">
        <title>Extensive microbial diversity within the chicken gut microbiome revealed by metagenomics and culture.</title>
        <authorList>
            <person name="Gilroy R."/>
            <person name="Ravi A."/>
            <person name="Getino M."/>
            <person name="Pursley I."/>
            <person name="Horton D.L."/>
            <person name="Alikhan N.F."/>
            <person name="Baker D."/>
            <person name="Gharbi K."/>
            <person name="Hall N."/>
            <person name="Watson M."/>
            <person name="Adriaenssens E.M."/>
            <person name="Foster-Nyarko E."/>
            <person name="Jarju S."/>
            <person name="Secka A."/>
            <person name="Antonio M."/>
            <person name="Oren A."/>
            <person name="Chaudhuri R.R."/>
            <person name="La Ragione R."/>
            <person name="Hildebrand F."/>
            <person name="Pallen M.J."/>
        </authorList>
    </citation>
    <scope>NUCLEOTIDE SEQUENCE</scope>
    <source>
        <strain evidence="3">CHK188-20938</strain>
    </source>
</reference>
<dbReference type="InterPro" id="IPR026870">
    <property type="entry name" value="Zinc_ribbon_dom"/>
</dbReference>
<organism evidence="3 4">
    <name type="scientific">Candidatus Scatomonas pullistercoris</name>
    <dbReference type="NCBI Taxonomy" id="2840920"/>
    <lineage>
        <taxon>Bacteria</taxon>
        <taxon>Bacillati</taxon>
        <taxon>Bacillota</taxon>
        <taxon>Clostridia</taxon>
        <taxon>Lachnospirales</taxon>
        <taxon>Lachnospiraceae</taxon>
        <taxon>Lachnospiraceae incertae sedis</taxon>
        <taxon>Candidatus Scatomonas</taxon>
    </lineage>
</organism>
<feature type="domain" description="Zinc-ribbon" evidence="2">
    <location>
        <begin position="102"/>
        <end position="124"/>
    </location>
</feature>
<comment type="caution">
    <text evidence="3">The sequence shown here is derived from an EMBL/GenBank/DDBJ whole genome shotgun (WGS) entry which is preliminary data.</text>
</comment>
<accession>A0A9D1P546</accession>
<keyword evidence="1" id="KW-0472">Membrane</keyword>
<evidence type="ECO:0000256" key="1">
    <source>
        <dbReference type="SAM" id="Phobius"/>
    </source>
</evidence>
<keyword evidence="1" id="KW-1133">Transmembrane helix</keyword>
<name>A0A9D1P546_9FIRM</name>
<reference evidence="3" key="1">
    <citation type="submission" date="2020-10" db="EMBL/GenBank/DDBJ databases">
        <authorList>
            <person name="Gilroy R."/>
        </authorList>
    </citation>
    <scope>NUCLEOTIDE SEQUENCE</scope>
    <source>
        <strain evidence="3">CHK188-20938</strain>
    </source>
</reference>
<evidence type="ECO:0000259" key="2">
    <source>
        <dbReference type="Pfam" id="PF13240"/>
    </source>
</evidence>
<dbReference type="Proteomes" id="UP000824169">
    <property type="component" value="Unassembled WGS sequence"/>
</dbReference>
<dbReference type="EMBL" id="DVOO01000029">
    <property type="protein sequence ID" value="HIV26090.1"/>
    <property type="molecule type" value="Genomic_DNA"/>
</dbReference>
<feature type="transmembrane region" description="Helical" evidence="1">
    <location>
        <begin position="7"/>
        <end position="24"/>
    </location>
</feature>
<protein>
    <submittedName>
        <fullName evidence="3">Zinc-ribbon domain-containing protein</fullName>
    </submittedName>
</protein>
<evidence type="ECO:0000313" key="3">
    <source>
        <dbReference type="EMBL" id="HIV26090.1"/>
    </source>
</evidence>
<proteinExistence type="predicted"/>
<evidence type="ECO:0000313" key="4">
    <source>
        <dbReference type="Proteomes" id="UP000824169"/>
    </source>
</evidence>
<gene>
    <name evidence="3" type="ORF">IAB71_10005</name>
</gene>
<sequence length="127" mass="13267">MRSRTYAYNGIILGILFGMAAGAYTESIPIGVIVAILGSVVCFLVIRFLENMLGKGIDKATDAVANQFAKRSQKNEPASGNLADRFQASVPSQPTATQAGAFCTKCGAAVKPGSAFCTKCGAELKKN</sequence>
<dbReference type="Pfam" id="PF13240">
    <property type="entry name" value="Zn_Ribbon_1"/>
    <property type="match status" value="1"/>
</dbReference>
<keyword evidence="1" id="KW-0812">Transmembrane</keyword>